<name>A0A016WEQ8_9BILA</name>
<protein>
    <submittedName>
        <fullName evidence="1">Uncharacterized protein</fullName>
    </submittedName>
</protein>
<gene>
    <name evidence="1" type="primary">Acey_s0766.g2173</name>
    <name evidence="1" type="ORF">Y032_0766g2173</name>
</gene>
<reference evidence="2" key="1">
    <citation type="journal article" date="2015" name="Nat. Genet.">
        <title>The genome and transcriptome of the zoonotic hookworm Ancylostoma ceylanicum identify infection-specific gene families.</title>
        <authorList>
            <person name="Schwarz E.M."/>
            <person name="Hu Y."/>
            <person name="Antoshechkin I."/>
            <person name="Miller M.M."/>
            <person name="Sternberg P.W."/>
            <person name="Aroian R.V."/>
        </authorList>
    </citation>
    <scope>NUCLEOTIDE SEQUENCE</scope>
    <source>
        <strain evidence="2">HY135</strain>
    </source>
</reference>
<evidence type="ECO:0000313" key="1">
    <source>
        <dbReference type="EMBL" id="EYC37782.1"/>
    </source>
</evidence>
<dbReference type="Proteomes" id="UP000024635">
    <property type="component" value="Unassembled WGS sequence"/>
</dbReference>
<sequence length="97" mass="11347">MNHKERDDQSFTRNMLYLIRKNSELRTGMASTRRQSHDCTSIDTAIAMSEASGSRKLQLTVSTWRWLFCGLKKHAARPRRLRRNPLQDNKLWGVLDS</sequence>
<dbReference type="EMBL" id="JARK01000366">
    <property type="protein sequence ID" value="EYC37782.1"/>
    <property type="molecule type" value="Genomic_DNA"/>
</dbReference>
<comment type="caution">
    <text evidence="1">The sequence shown here is derived from an EMBL/GenBank/DDBJ whole genome shotgun (WGS) entry which is preliminary data.</text>
</comment>
<evidence type="ECO:0000313" key="2">
    <source>
        <dbReference type="Proteomes" id="UP000024635"/>
    </source>
</evidence>
<proteinExistence type="predicted"/>
<accession>A0A016WEQ8</accession>
<dbReference type="AlphaFoldDB" id="A0A016WEQ8"/>
<organism evidence="1 2">
    <name type="scientific">Ancylostoma ceylanicum</name>
    <dbReference type="NCBI Taxonomy" id="53326"/>
    <lineage>
        <taxon>Eukaryota</taxon>
        <taxon>Metazoa</taxon>
        <taxon>Ecdysozoa</taxon>
        <taxon>Nematoda</taxon>
        <taxon>Chromadorea</taxon>
        <taxon>Rhabditida</taxon>
        <taxon>Rhabditina</taxon>
        <taxon>Rhabditomorpha</taxon>
        <taxon>Strongyloidea</taxon>
        <taxon>Ancylostomatidae</taxon>
        <taxon>Ancylostomatinae</taxon>
        <taxon>Ancylostoma</taxon>
    </lineage>
</organism>
<keyword evidence="2" id="KW-1185">Reference proteome</keyword>